<keyword evidence="1" id="KW-1133">Transmembrane helix</keyword>
<dbReference type="EMBL" id="JAQQEZ010000042">
    <property type="protein sequence ID" value="MFM0006487.1"/>
    <property type="molecule type" value="Genomic_DNA"/>
</dbReference>
<name>A0ABW9B0W3_9BURK</name>
<evidence type="ECO:0000313" key="2">
    <source>
        <dbReference type="EMBL" id="MFM0006487.1"/>
    </source>
</evidence>
<keyword evidence="1" id="KW-0472">Membrane</keyword>
<reference evidence="2 3" key="1">
    <citation type="journal article" date="2024" name="Chem. Sci.">
        <title>Discovery of megapolipeptins by genome mining of a Burkholderiales bacteria collection.</title>
        <authorList>
            <person name="Paulo B.S."/>
            <person name="Recchia M.J.J."/>
            <person name="Lee S."/>
            <person name="Fergusson C.H."/>
            <person name="Romanowski S.B."/>
            <person name="Hernandez A."/>
            <person name="Krull N."/>
            <person name="Liu D.Y."/>
            <person name="Cavanagh H."/>
            <person name="Bos A."/>
            <person name="Gray C.A."/>
            <person name="Murphy B.T."/>
            <person name="Linington R.G."/>
            <person name="Eustaquio A.S."/>
        </authorList>
    </citation>
    <scope>NUCLEOTIDE SEQUENCE [LARGE SCALE GENOMIC DNA]</scope>
    <source>
        <strain evidence="2 3">RL17-350-BIC-A</strain>
    </source>
</reference>
<gene>
    <name evidence="2" type="ORF">PQR57_36575</name>
</gene>
<accession>A0ABW9B0W3</accession>
<dbReference type="InterPro" id="IPR007383">
    <property type="entry name" value="DUF445"/>
</dbReference>
<dbReference type="Proteomes" id="UP001629230">
    <property type="component" value="Unassembled WGS sequence"/>
</dbReference>
<dbReference type="Pfam" id="PF04286">
    <property type="entry name" value="DUF445"/>
    <property type="match status" value="1"/>
</dbReference>
<protein>
    <submittedName>
        <fullName evidence="2">DUF445 domain-containing protein</fullName>
    </submittedName>
</protein>
<proteinExistence type="predicted"/>
<comment type="caution">
    <text evidence="2">The sequence shown here is derived from an EMBL/GenBank/DDBJ whole genome shotgun (WGS) entry which is preliminary data.</text>
</comment>
<feature type="transmembrane region" description="Helical" evidence="1">
    <location>
        <begin position="33"/>
        <end position="51"/>
    </location>
</feature>
<organism evidence="2 3">
    <name type="scientific">Paraburkholderia dipogonis</name>
    <dbReference type="NCBI Taxonomy" id="1211383"/>
    <lineage>
        <taxon>Bacteria</taxon>
        <taxon>Pseudomonadati</taxon>
        <taxon>Pseudomonadota</taxon>
        <taxon>Betaproteobacteria</taxon>
        <taxon>Burkholderiales</taxon>
        <taxon>Burkholderiaceae</taxon>
        <taxon>Paraburkholderia</taxon>
    </lineage>
</organism>
<evidence type="ECO:0000256" key="1">
    <source>
        <dbReference type="SAM" id="Phobius"/>
    </source>
</evidence>
<evidence type="ECO:0000313" key="3">
    <source>
        <dbReference type="Proteomes" id="UP001629230"/>
    </source>
</evidence>
<dbReference type="PANTHER" id="PTHR38442">
    <property type="entry name" value="INNER MEMBRANE PROTEIN-RELATED"/>
    <property type="match status" value="1"/>
</dbReference>
<sequence length="429" mass="47364">MSAVADGDEGARRAAADAPEYLKTQRLKRMRRTATCLLAVLIGLLLMSVVWQGEYPWLAWLRAFAEAGTVGAIADWYAVVALFRRPFGLPIPHTAIIPQNQQRIAESLGNFVEENFLTPELIIGKLSGHNAAQALAQWLAVPANSRAIADVVADSLPGLLNGIDEADVERFFERMVIPQLRAFDVSRAAGSVLKVLTDGGRHQPLLDHGLLALEKWLTANVDMIKARFSAASRYTPVPLDTYIVRKFVEGIIALLHDVAANPDHELRHQFDDAVQDLIVQLQTSAVHRRVGKSLMRDCIRYFRNEDSYRVLLDYVCTRVSADLAHEHSALRGALAGMLVSLARGVGSDPAIQHKLNAWWLALAHELIVRYRRELSALITDVVKSWNADEVSGKIEAEIGRDLQYIRINGTFVGGTVGVLLHAAALVITR</sequence>
<keyword evidence="1" id="KW-0812">Transmembrane</keyword>
<dbReference type="PANTHER" id="PTHR38442:SF1">
    <property type="entry name" value="INNER MEMBRANE PROTEIN"/>
    <property type="match status" value="1"/>
</dbReference>
<dbReference type="RefSeq" id="WP_408181002.1">
    <property type="nucleotide sequence ID" value="NZ_JAQQEZ010000042.1"/>
</dbReference>
<keyword evidence="3" id="KW-1185">Reference proteome</keyword>